<dbReference type="GO" id="GO:0034204">
    <property type="term" value="P:lipid translocation"/>
    <property type="evidence" value="ECO:0007669"/>
    <property type="project" value="TreeGrafter"/>
</dbReference>
<proteinExistence type="predicted"/>
<feature type="transmembrane region" description="Helical" evidence="8">
    <location>
        <begin position="257"/>
        <end position="275"/>
    </location>
</feature>
<keyword evidence="6 8" id="KW-1133">Transmembrane helix</keyword>
<evidence type="ECO:0000313" key="11">
    <source>
        <dbReference type="Proteomes" id="UP000092605"/>
    </source>
</evidence>
<dbReference type="AlphaFoldDB" id="A0A150FSG9"/>
<evidence type="ECO:0000256" key="3">
    <source>
        <dbReference type="ARBA" id="ARBA00022692"/>
    </source>
</evidence>
<evidence type="ECO:0000313" key="9">
    <source>
        <dbReference type="EMBL" id="KXZ40571.1"/>
    </source>
</evidence>
<dbReference type="GO" id="GO:0009252">
    <property type="term" value="P:peptidoglycan biosynthetic process"/>
    <property type="evidence" value="ECO:0007669"/>
    <property type="project" value="UniProtKB-KW"/>
</dbReference>
<comment type="caution">
    <text evidence="9">The sequence shown here is derived from an EMBL/GenBank/DDBJ whole genome shotgun (WGS) entry which is preliminary data.</text>
</comment>
<keyword evidence="5" id="KW-0573">Peptidoglycan synthesis</keyword>
<sequence>MLITIISKIFGFLRDIIISYYYGASNVSDAYLISQTIPSVIFGFIIAGLTAGFIPIYTSILKNQKENDANDFMNNIITILLIICTVIIAIVFPFAETVVKLFATGFEGETLQLAIRLSKISILAIYFTGVMTIYSGFLQVKDRYLIPALIGLPFNILVIASIILSKKIDIIVLSIGFVVATASQLFILVPFTRQKGYKYQFKLDIKDNNIVNLFNMALPVMLGLSVNQINTLVDRTLASNIVIGGISSLNYASKLTGFIQGIFVMSIVTVLYPKISRMMVDKNTTGIKAVLKKSILGIMIIVFTSNSRDYGIIKTFILYFIW</sequence>
<comment type="subcellular location">
    <subcellularLocation>
        <location evidence="1">Cell membrane</location>
        <topology evidence="1">Multi-pass membrane protein</topology>
    </subcellularLocation>
</comment>
<reference evidence="9 11" key="1">
    <citation type="submission" date="2016-02" db="EMBL/GenBank/DDBJ databases">
        <title>Draft genome sequence for Clostridium paradoxum JW-YL-7.</title>
        <authorList>
            <person name="Utturkar S.M."/>
            <person name="Lancaster A."/>
            <person name="Poole F.L."/>
            <person name="Adams M.W."/>
            <person name="Brown S.D."/>
        </authorList>
    </citation>
    <scope>NUCLEOTIDE SEQUENCE [LARGE SCALE GENOMIC DNA]</scope>
    <source>
        <strain evidence="9 11">JW-YL-7</strain>
    </source>
</reference>
<keyword evidence="2" id="KW-1003">Cell membrane</keyword>
<dbReference type="EMBL" id="FRBG01000004">
    <property type="protein sequence ID" value="SHK70275.1"/>
    <property type="molecule type" value="Genomic_DNA"/>
</dbReference>
<evidence type="ECO:0000256" key="7">
    <source>
        <dbReference type="ARBA" id="ARBA00023136"/>
    </source>
</evidence>
<accession>A0A150FSG9</accession>
<evidence type="ECO:0000256" key="6">
    <source>
        <dbReference type="ARBA" id="ARBA00022989"/>
    </source>
</evidence>
<keyword evidence="12" id="KW-1185">Reference proteome</keyword>
<evidence type="ECO:0000256" key="5">
    <source>
        <dbReference type="ARBA" id="ARBA00022984"/>
    </source>
</evidence>
<dbReference type="GO" id="GO:0015648">
    <property type="term" value="F:lipid-linked peptidoglycan transporter activity"/>
    <property type="evidence" value="ECO:0007669"/>
    <property type="project" value="TreeGrafter"/>
</dbReference>
<dbReference type="GO" id="GO:0008360">
    <property type="term" value="P:regulation of cell shape"/>
    <property type="evidence" value="ECO:0007669"/>
    <property type="project" value="UniProtKB-KW"/>
</dbReference>
<dbReference type="PRINTS" id="PR01806">
    <property type="entry name" value="VIRFACTRMVIN"/>
</dbReference>
<feature type="transmembrane region" description="Helical" evidence="8">
    <location>
        <begin position="170"/>
        <end position="189"/>
    </location>
</feature>
<evidence type="ECO:0000256" key="1">
    <source>
        <dbReference type="ARBA" id="ARBA00004651"/>
    </source>
</evidence>
<dbReference type="Proteomes" id="UP000323392">
    <property type="component" value="Unassembled WGS sequence"/>
</dbReference>
<dbReference type="OrthoDB" id="9804143at2"/>
<dbReference type="STRING" id="1121328.JWYL7_1646"/>
<feature type="transmembrane region" description="Helical" evidence="8">
    <location>
        <begin position="210"/>
        <end position="229"/>
    </location>
</feature>
<dbReference type="Proteomes" id="UP000092605">
    <property type="component" value="Unassembled WGS sequence"/>
</dbReference>
<dbReference type="PATRIC" id="fig|1121328.3.peg.1657"/>
<feature type="transmembrane region" description="Helical" evidence="8">
    <location>
        <begin position="39"/>
        <end position="60"/>
    </location>
</feature>
<dbReference type="InterPro" id="IPR004268">
    <property type="entry name" value="MurJ"/>
</dbReference>
<keyword evidence="3 8" id="KW-0812">Transmembrane</keyword>
<dbReference type="Pfam" id="PF03023">
    <property type="entry name" value="MurJ"/>
    <property type="match status" value="1"/>
</dbReference>
<dbReference type="RefSeq" id="WP_066071649.1">
    <property type="nucleotide sequence ID" value="NZ_FRBG01000004.1"/>
</dbReference>
<keyword evidence="7 8" id="KW-0472">Membrane</keyword>
<evidence type="ECO:0000256" key="8">
    <source>
        <dbReference type="SAM" id="Phobius"/>
    </source>
</evidence>
<feature type="transmembrane region" description="Helical" evidence="8">
    <location>
        <begin position="12"/>
        <end position="33"/>
    </location>
</feature>
<evidence type="ECO:0000256" key="4">
    <source>
        <dbReference type="ARBA" id="ARBA00022960"/>
    </source>
</evidence>
<evidence type="ECO:0000313" key="12">
    <source>
        <dbReference type="Proteomes" id="UP000323392"/>
    </source>
</evidence>
<gene>
    <name evidence="9" type="ORF">JWYL7_1646</name>
    <name evidence="10" type="ORF">SAMN05661008_00731</name>
</gene>
<dbReference type="GO" id="GO:0005886">
    <property type="term" value="C:plasma membrane"/>
    <property type="evidence" value="ECO:0007669"/>
    <property type="project" value="UniProtKB-SubCell"/>
</dbReference>
<feature type="transmembrane region" description="Helical" evidence="8">
    <location>
        <begin position="144"/>
        <end position="164"/>
    </location>
</feature>
<dbReference type="PANTHER" id="PTHR47019">
    <property type="entry name" value="LIPID II FLIPPASE MURJ"/>
    <property type="match status" value="1"/>
</dbReference>
<keyword evidence="4" id="KW-0133">Cell shape</keyword>
<evidence type="ECO:0000256" key="2">
    <source>
        <dbReference type="ARBA" id="ARBA00022475"/>
    </source>
</evidence>
<organism evidence="9 11">
    <name type="scientific">Alkalithermobacter thermoalcaliphilus JW-YL-7 = DSM 7308</name>
    <dbReference type="NCBI Taxonomy" id="1121328"/>
    <lineage>
        <taxon>Bacteria</taxon>
        <taxon>Bacillati</taxon>
        <taxon>Bacillota</taxon>
        <taxon>Clostridia</taxon>
        <taxon>Peptostreptococcales</taxon>
        <taxon>Tepidibacteraceae</taxon>
        <taxon>Alkalithermobacter</taxon>
    </lineage>
</organism>
<dbReference type="InterPro" id="IPR051050">
    <property type="entry name" value="Lipid_II_flippase_MurJ/MviN"/>
</dbReference>
<protein>
    <submittedName>
        <fullName evidence="10">Murein biosynthesis integral membrane protein MurJ</fullName>
    </submittedName>
    <submittedName>
        <fullName evidence="9">Virulence factor MVIN family protein</fullName>
    </submittedName>
</protein>
<evidence type="ECO:0000313" key="10">
    <source>
        <dbReference type="EMBL" id="SHK70275.1"/>
    </source>
</evidence>
<reference evidence="10 12" key="2">
    <citation type="submission" date="2016-11" db="EMBL/GenBank/DDBJ databases">
        <authorList>
            <person name="Varghese N."/>
            <person name="Submissions S."/>
        </authorList>
    </citation>
    <scope>NUCLEOTIDE SEQUENCE [LARGE SCALE GENOMIC DNA]</scope>
    <source>
        <strain evidence="10 12">DSM 7308</strain>
    </source>
</reference>
<dbReference type="PANTHER" id="PTHR47019:SF1">
    <property type="entry name" value="LIPID II FLIPPASE MURJ"/>
    <property type="match status" value="1"/>
</dbReference>
<dbReference type="EMBL" id="LSFY01000001">
    <property type="protein sequence ID" value="KXZ40571.1"/>
    <property type="molecule type" value="Genomic_DNA"/>
</dbReference>
<name>A0A150FSG9_CLOPD</name>
<feature type="transmembrane region" description="Helical" evidence="8">
    <location>
        <begin position="115"/>
        <end position="137"/>
    </location>
</feature>
<feature type="transmembrane region" description="Helical" evidence="8">
    <location>
        <begin position="72"/>
        <end position="95"/>
    </location>
</feature>